<feature type="region of interest" description="Disordered" evidence="1">
    <location>
        <begin position="19"/>
        <end position="53"/>
    </location>
</feature>
<gene>
    <name evidence="2" type="ORF">Plo01_57320</name>
</gene>
<dbReference type="EMBL" id="BOOH01000047">
    <property type="protein sequence ID" value="GIH79303.1"/>
    <property type="molecule type" value="Genomic_DNA"/>
</dbReference>
<protein>
    <submittedName>
        <fullName evidence="2">Uncharacterized protein</fullName>
    </submittedName>
</protein>
<evidence type="ECO:0000313" key="2">
    <source>
        <dbReference type="EMBL" id="GIH79303.1"/>
    </source>
</evidence>
<evidence type="ECO:0000256" key="1">
    <source>
        <dbReference type="SAM" id="MobiDB-lite"/>
    </source>
</evidence>
<feature type="compositionally biased region" description="Polar residues" evidence="1">
    <location>
        <begin position="75"/>
        <end position="84"/>
    </location>
</feature>
<reference evidence="2 3" key="1">
    <citation type="submission" date="2021-01" db="EMBL/GenBank/DDBJ databases">
        <title>Whole genome shotgun sequence of Planobispora longispora NBRC 13918.</title>
        <authorList>
            <person name="Komaki H."/>
            <person name="Tamura T."/>
        </authorList>
    </citation>
    <scope>NUCLEOTIDE SEQUENCE [LARGE SCALE GENOMIC DNA]</scope>
    <source>
        <strain evidence="2 3">NBRC 13918</strain>
    </source>
</reference>
<keyword evidence="3" id="KW-1185">Reference proteome</keyword>
<dbReference type="Proteomes" id="UP000616724">
    <property type="component" value="Unassembled WGS sequence"/>
</dbReference>
<evidence type="ECO:0000313" key="3">
    <source>
        <dbReference type="Proteomes" id="UP000616724"/>
    </source>
</evidence>
<name>A0A8J3RW57_9ACTN</name>
<sequence length="103" mass="11497">MPHRGDLSGEKFIYTFSGHAQATRVMSRNGADAGRSGHRRRGRPSRRGVADRSTLYRTFWRRSRPTADLSHGWGSDSQWGTDGTVSLPERVSLLEGQQSRNGP</sequence>
<dbReference type="AlphaFoldDB" id="A0A8J3RW57"/>
<feature type="region of interest" description="Disordered" evidence="1">
    <location>
        <begin position="66"/>
        <end position="103"/>
    </location>
</feature>
<feature type="compositionally biased region" description="Basic residues" evidence="1">
    <location>
        <begin position="36"/>
        <end position="46"/>
    </location>
</feature>
<comment type="caution">
    <text evidence="2">The sequence shown here is derived from an EMBL/GenBank/DDBJ whole genome shotgun (WGS) entry which is preliminary data.</text>
</comment>
<organism evidence="2 3">
    <name type="scientific">Planobispora longispora</name>
    <dbReference type="NCBI Taxonomy" id="28887"/>
    <lineage>
        <taxon>Bacteria</taxon>
        <taxon>Bacillati</taxon>
        <taxon>Actinomycetota</taxon>
        <taxon>Actinomycetes</taxon>
        <taxon>Streptosporangiales</taxon>
        <taxon>Streptosporangiaceae</taxon>
        <taxon>Planobispora</taxon>
    </lineage>
</organism>
<accession>A0A8J3RW57</accession>
<proteinExistence type="predicted"/>